<accession>A0ABU3B0X6</accession>
<feature type="region of interest" description="Disordered" evidence="1">
    <location>
        <begin position="584"/>
        <end position="663"/>
    </location>
</feature>
<evidence type="ECO:0000256" key="1">
    <source>
        <dbReference type="SAM" id="MobiDB-lite"/>
    </source>
</evidence>
<feature type="chain" id="PRO_5046550629" evidence="2">
    <location>
        <begin position="19"/>
        <end position="663"/>
    </location>
</feature>
<dbReference type="EMBL" id="JAVRFH010000097">
    <property type="protein sequence ID" value="MDT0616103.1"/>
    <property type="molecule type" value="Genomic_DNA"/>
</dbReference>
<keyword evidence="2" id="KW-0732">Signal</keyword>
<dbReference type="RefSeq" id="WP_311585225.1">
    <property type="nucleotide sequence ID" value="NZ_JAVRFH010000097.1"/>
</dbReference>
<gene>
    <name evidence="3" type="ORF">RM812_39025</name>
</gene>
<feature type="region of interest" description="Disordered" evidence="1">
    <location>
        <begin position="29"/>
        <end position="63"/>
    </location>
</feature>
<dbReference type="SUPFAM" id="SSF51126">
    <property type="entry name" value="Pectin lyase-like"/>
    <property type="match status" value="1"/>
</dbReference>
<evidence type="ECO:0000313" key="4">
    <source>
        <dbReference type="Proteomes" id="UP001180724"/>
    </source>
</evidence>
<evidence type="ECO:0000256" key="2">
    <source>
        <dbReference type="SAM" id="SignalP"/>
    </source>
</evidence>
<proteinExistence type="predicted"/>
<feature type="compositionally biased region" description="Basic and acidic residues" evidence="1">
    <location>
        <begin position="623"/>
        <end position="640"/>
    </location>
</feature>
<feature type="signal peptide" evidence="2">
    <location>
        <begin position="1"/>
        <end position="18"/>
    </location>
</feature>
<keyword evidence="4" id="KW-1185">Reference proteome</keyword>
<name>A0ABU3B0X6_9ACTN</name>
<dbReference type="InterPro" id="IPR011050">
    <property type="entry name" value="Pectin_lyase_fold/virulence"/>
</dbReference>
<organism evidence="3 4">
    <name type="scientific">Streptomyces lancefieldiae</name>
    <dbReference type="NCBI Taxonomy" id="3075520"/>
    <lineage>
        <taxon>Bacteria</taxon>
        <taxon>Bacillati</taxon>
        <taxon>Actinomycetota</taxon>
        <taxon>Actinomycetes</taxon>
        <taxon>Kitasatosporales</taxon>
        <taxon>Streptomycetaceae</taxon>
        <taxon>Streptomyces</taxon>
    </lineage>
</organism>
<sequence length="663" mass="72463">MLLAGLLLGGTLPTAASAAPAKVRASAPAATAAEGPDASGPDLSYENRSLPGPGLPDWSRAGYRGGLPLPDGEEDLTDLASCRISPELLASKYEVVADDGADDTTGLQQAIDFVKKECSPLAGFNRRSLIELPSGRIDVTRQIYADASFLTIRGKGAGDGGTRLVFRPDLRTRYDQVTNGRWDQESMAAGAAPDIGNGGWIWPGRGMFRVQTRDVATRYQDDWEAASSLPMRKDLFEGSINQHWVSGVKVLAAADDPGYSARRGGTVVRLDAKADMTRFRSGGYVWVGAANSKKFYEQQGITDPLMMEALHMRQQMFRLTRVDTTAKTITVDRPLEWDLPVDSESDGSAPVNAGGKPYASKVTPLKVVEGVGFEDFAFTQDMDGLPKIGGQETYSLTPEQARNNYGNMAPEYAMHGIVFKWAANSWVRGLKATMTGSHPIVTENARNLQIERNSFDGAWNKGKGGNGYLRGSRVWDSLWAHNQIRNLRHFTFQWSASGNVAFRNDLDADLNLHGGWEHKNLFEQNTVRIPYEHRSANCESNCGGEGGEIDEGTWYPIWWAAGPKAGKWSGSSGPQNVFYNNTLTKQTTPGGPFETYAPYGDRPGTGVRVRLRQRRAGGVQAPRPERSGDRGLDRPGDGRLRRTGRRHPRPGQAPLAVPQGHRR</sequence>
<reference evidence="3" key="1">
    <citation type="submission" date="2024-05" db="EMBL/GenBank/DDBJ databases">
        <title>30 novel species of actinomycetes from the DSMZ collection.</title>
        <authorList>
            <person name="Nouioui I."/>
        </authorList>
    </citation>
    <scope>NUCLEOTIDE SEQUENCE</scope>
    <source>
        <strain evidence="3">DSM 40712</strain>
    </source>
</reference>
<feature type="compositionally biased region" description="Low complexity" evidence="1">
    <location>
        <begin position="29"/>
        <end position="40"/>
    </location>
</feature>
<dbReference type="Proteomes" id="UP001180724">
    <property type="component" value="Unassembled WGS sequence"/>
</dbReference>
<comment type="caution">
    <text evidence="3">The sequence shown here is derived from an EMBL/GenBank/DDBJ whole genome shotgun (WGS) entry which is preliminary data.</text>
</comment>
<evidence type="ECO:0000313" key="3">
    <source>
        <dbReference type="EMBL" id="MDT0616103.1"/>
    </source>
</evidence>
<protein>
    <submittedName>
        <fullName evidence="3">Uncharacterized protein</fullName>
    </submittedName>
</protein>